<dbReference type="SUPFAM" id="SSF52799">
    <property type="entry name" value="(Phosphotyrosine protein) phosphatases II"/>
    <property type="match status" value="1"/>
</dbReference>
<dbReference type="GO" id="GO:0008330">
    <property type="term" value="F:protein tyrosine/threonine phosphatase activity"/>
    <property type="evidence" value="ECO:0007669"/>
    <property type="project" value="TreeGrafter"/>
</dbReference>
<comment type="caution">
    <text evidence="7">The sequence shown here is derived from an EMBL/GenBank/DDBJ whole genome shotgun (WGS) entry which is preliminary data.</text>
</comment>
<dbReference type="PANTHER" id="PTHR10159">
    <property type="entry name" value="DUAL SPECIFICITY PROTEIN PHOSPHATASE"/>
    <property type="match status" value="1"/>
</dbReference>
<dbReference type="STRING" id="246404.A0A507FMP7"/>
<feature type="region of interest" description="Disordered" evidence="5">
    <location>
        <begin position="122"/>
        <end position="143"/>
    </location>
</feature>
<keyword evidence="4" id="KW-0904">Protein phosphatase</keyword>
<dbReference type="Proteomes" id="UP000320333">
    <property type="component" value="Unassembled WGS sequence"/>
</dbReference>
<dbReference type="SMART" id="SM00195">
    <property type="entry name" value="DSPc"/>
    <property type="match status" value="1"/>
</dbReference>
<evidence type="ECO:0000313" key="7">
    <source>
        <dbReference type="EMBL" id="TPX77513.1"/>
    </source>
</evidence>
<proteinExistence type="inferred from homology"/>
<dbReference type="AlphaFoldDB" id="A0A507FMP7"/>
<dbReference type="EMBL" id="QEAP01000019">
    <property type="protein sequence ID" value="TPX77513.1"/>
    <property type="molecule type" value="Genomic_DNA"/>
</dbReference>
<evidence type="ECO:0000256" key="1">
    <source>
        <dbReference type="ARBA" id="ARBA00008601"/>
    </source>
</evidence>
<evidence type="ECO:0000256" key="3">
    <source>
        <dbReference type="ARBA" id="ARBA00022801"/>
    </source>
</evidence>
<keyword evidence="3" id="KW-0378">Hydrolase</keyword>
<evidence type="ECO:0000256" key="5">
    <source>
        <dbReference type="SAM" id="MobiDB-lite"/>
    </source>
</evidence>
<dbReference type="Pfam" id="PF00782">
    <property type="entry name" value="DSPc"/>
    <property type="match status" value="1"/>
</dbReference>
<feature type="compositionally biased region" description="Low complexity" evidence="5">
    <location>
        <begin position="1"/>
        <end position="19"/>
    </location>
</feature>
<dbReference type="EC" id="3.1.3.48" evidence="2"/>
<evidence type="ECO:0000259" key="6">
    <source>
        <dbReference type="SMART" id="SM00195"/>
    </source>
</evidence>
<dbReference type="PANTHER" id="PTHR10159:SF519">
    <property type="entry name" value="DUAL SPECIFICITY PROTEIN PHOSPHATASE MPK3"/>
    <property type="match status" value="1"/>
</dbReference>
<organism evidence="7 8">
    <name type="scientific">Chytriomyces confervae</name>
    <dbReference type="NCBI Taxonomy" id="246404"/>
    <lineage>
        <taxon>Eukaryota</taxon>
        <taxon>Fungi</taxon>
        <taxon>Fungi incertae sedis</taxon>
        <taxon>Chytridiomycota</taxon>
        <taxon>Chytridiomycota incertae sedis</taxon>
        <taxon>Chytridiomycetes</taxon>
        <taxon>Chytridiales</taxon>
        <taxon>Chytriomycetaceae</taxon>
        <taxon>Chytriomyces</taxon>
    </lineage>
</organism>
<dbReference type="OrthoDB" id="273181at2759"/>
<feature type="region of interest" description="Disordered" evidence="5">
    <location>
        <begin position="163"/>
        <end position="208"/>
    </location>
</feature>
<evidence type="ECO:0000256" key="4">
    <source>
        <dbReference type="ARBA" id="ARBA00022912"/>
    </source>
</evidence>
<dbReference type="GO" id="GO:0043409">
    <property type="term" value="P:negative regulation of MAPK cascade"/>
    <property type="evidence" value="ECO:0007669"/>
    <property type="project" value="TreeGrafter"/>
</dbReference>
<dbReference type="InterPro" id="IPR000340">
    <property type="entry name" value="Dual-sp_phosphatase_cat-dom"/>
</dbReference>
<dbReference type="InterPro" id="IPR029021">
    <property type="entry name" value="Prot-tyrosine_phosphatase-like"/>
</dbReference>
<feature type="compositionally biased region" description="Low complexity" evidence="5">
    <location>
        <begin position="197"/>
        <end position="208"/>
    </location>
</feature>
<evidence type="ECO:0000313" key="8">
    <source>
        <dbReference type="Proteomes" id="UP000320333"/>
    </source>
</evidence>
<dbReference type="InterPro" id="IPR020422">
    <property type="entry name" value="TYR_PHOSPHATASE_DUAL_dom"/>
</dbReference>
<dbReference type="Gene3D" id="3.90.190.10">
    <property type="entry name" value="Protein tyrosine phosphatase superfamily"/>
    <property type="match status" value="1"/>
</dbReference>
<comment type="similarity">
    <text evidence="1">Belongs to the protein-tyrosine phosphatase family. Non-receptor class dual specificity subfamily.</text>
</comment>
<gene>
    <name evidence="7" type="ORF">CcCBS67573_g01231</name>
</gene>
<feature type="compositionally biased region" description="Polar residues" evidence="5">
    <location>
        <begin position="34"/>
        <end position="46"/>
    </location>
</feature>
<evidence type="ECO:0000256" key="2">
    <source>
        <dbReference type="ARBA" id="ARBA00013064"/>
    </source>
</evidence>
<keyword evidence="8" id="KW-1185">Reference proteome</keyword>
<accession>A0A507FMP7</accession>
<feature type="region of interest" description="Disordered" evidence="5">
    <location>
        <begin position="1"/>
        <end position="54"/>
    </location>
</feature>
<dbReference type="GO" id="GO:0033550">
    <property type="term" value="F:MAP kinase tyrosine phosphatase activity"/>
    <property type="evidence" value="ECO:0007669"/>
    <property type="project" value="TreeGrafter"/>
</dbReference>
<reference evidence="7 8" key="1">
    <citation type="journal article" date="2019" name="Sci. Rep.">
        <title>Comparative genomics of chytrid fungi reveal insights into the obligate biotrophic and pathogenic lifestyle of Synchytrium endobioticum.</title>
        <authorList>
            <person name="van de Vossenberg B.T.L.H."/>
            <person name="Warris S."/>
            <person name="Nguyen H.D.T."/>
            <person name="van Gent-Pelzer M.P.E."/>
            <person name="Joly D.L."/>
            <person name="van de Geest H.C."/>
            <person name="Bonants P.J.M."/>
            <person name="Smith D.S."/>
            <person name="Levesque C.A."/>
            <person name="van der Lee T.A.J."/>
        </authorList>
    </citation>
    <scope>NUCLEOTIDE SEQUENCE [LARGE SCALE GENOMIC DNA]</scope>
    <source>
        <strain evidence="7 8">CBS 675.73</strain>
    </source>
</reference>
<name>A0A507FMP7_9FUNG</name>
<dbReference type="GO" id="GO:0017017">
    <property type="term" value="F:MAP kinase tyrosine/serine/threonine phosphatase activity"/>
    <property type="evidence" value="ECO:0007669"/>
    <property type="project" value="TreeGrafter"/>
</dbReference>
<sequence>MQAAAASRAQLSRPPLSIRCPPPRRRSPLQPSSTHPTTHTLEQQPTDWDPYFSEGGPVQILSEGLYISSRTYAESPSMLHKLNVGIVINVASEVVNALLETSQDASGRLANPGCLVPERIERIRTPDESSNTPNTVETWSTSSRRTDNAWLQIMSPCGTPSLSPSDSLDFSHVSSTSSSSSSSAALPSPSPQKPENSPSSLDSPSCCPDMSSHPLPDYLKINWDHSADITLELPEMLDVIDFYLGISPPHRDSTNDTRSSSTPPSNRKSVLVACNQGVSRSASLVIACVMKRRRLPMIEAYAFVKARSHCISPHVGLLGQLAEFETKLVY</sequence>
<dbReference type="GO" id="GO:0005737">
    <property type="term" value="C:cytoplasm"/>
    <property type="evidence" value="ECO:0007669"/>
    <property type="project" value="TreeGrafter"/>
</dbReference>
<feature type="compositionally biased region" description="Low complexity" evidence="5">
    <location>
        <begin position="163"/>
        <end position="187"/>
    </location>
</feature>
<feature type="compositionally biased region" description="Polar residues" evidence="5">
    <location>
        <begin position="128"/>
        <end position="143"/>
    </location>
</feature>
<feature type="domain" description="Tyrosine-protein phosphatase" evidence="6">
    <location>
        <begin position="56"/>
        <end position="327"/>
    </location>
</feature>
<protein>
    <recommendedName>
        <fullName evidence="2">protein-tyrosine-phosphatase</fullName>
        <ecNumber evidence="2">3.1.3.48</ecNumber>
    </recommendedName>
</protein>